<gene>
    <name evidence="3" type="ORF">CEPIT_LOCUS25228</name>
</gene>
<dbReference type="AlphaFoldDB" id="A0AAV0EI14"/>
<dbReference type="PANTHER" id="PTHR11439:SF455">
    <property type="entry name" value="RLK (RECEPTOR-LIKE PROTEIN KINASE) 8, PUTATIVE-RELATED"/>
    <property type="match status" value="1"/>
</dbReference>
<dbReference type="Proteomes" id="UP001152523">
    <property type="component" value="Unassembled WGS sequence"/>
</dbReference>
<organism evidence="3 4">
    <name type="scientific">Cuscuta epithymum</name>
    <dbReference type="NCBI Taxonomy" id="186058"/>
    <lineage>
        <taxon>Eukaryota</taxon>
        <taxon>Viridiplantae</taxon>
        <taxon>Streptophyta</taxon>
        <taxon>Embryophyta</taxon>
        <taxon>Tracheophyta</taxon>
        <taxon>Spermatophyta</taxon>
        <taxon>Magnoliopsida</taxon>
        <taxon>eudicotyledons</taxon>
        <taxon>Gunneridae</taxon>
        <taxon>Pentapetalae</taxon>
        <taxon>asterids</taxon>
        <taxon>lamiids</taxon>
        <taxon>Solanales</taxon>
        <taxon>Convolvulaceae</taxon>
        <taxon>Cuscuteae</taxon>
        <taxon>Cuscuta</taxon>
        <taxon>Cuscuta subgen. Cuscuta</taxon>
    </lineage>
</organism>
<evidence type="ECO:0000313" key="4">
    <source>
        <dbReference type="Proteomes" id="UP001152523"/>
    </source>
</evidence>
<evidence type="ECO:0000313" key="3">
    <source>
        <dbReference type="EMBL" id="CAH9123451.1"/>
    </source>
</evidence>
<dbReference type="InterPro" id="IPR013103">
    <property type="entry name" value="RVT_2"/>
</dbReference>
<name>A0AAV0EI14_9ASTE</name>
<accession>A0AAV0EI14</accession>
<feature type="non-terminal residue" evidence="3">
    <location>
        <position position="478"/>
    </location>
</feature>
<feature type="compositionally biased region" description="Polar residues" evidence="1">
    <location>
        <begin position="1"/>
        <end position="22"/>
    </location>
</feature>
<dbReference type="EMBL" id="CAMAPF010000930">
    <property type="protein sequence ID" value="CAH9123451.1"/>
    <property type="molecule type" value="Genomic_DNA"/>
</dbReference>
<dbReference type="InterPro" id="IPR043502">
    <property type="entry name" value="DNA/RNA_pol_sf"/>
</dbReference>
<sequence>MHVSSPMQSHPSTPTSHSMQTSPPVPPIPPRRIVTRSMNNISRPVKKLNLNTTVSSVSPEPRTVKEALSDPNWRHAMSDEFNALIKNGTWTLVPRTGRENIIGCKWVFRTKRLPNGNIDRYKARLVAKGFHQRPGVDYTETFSPVIKPTTIRLVLSLAVSRGWLLRQIDVNNAFLQGNLYDEVFMLQPPGFVDPNKPTHLCRLHKALYGLKQAPRAWYQELKHFLLQLGFVNSRADTSLFIYHHHNHLIYILVYVDDIVITGSSSDFIEALIRDLGSRFSLKDLGALSFFLGIEVIPHRDGILLSQQRYILDLLSRTKMSACNGVSTPLASTAKLSLTSGQPLDDPEEYRSVVGSLQYLALTRPDVSYAVNKLSQFLHRPTTEHWEATKRVLRYLRHTVDHGLLLRRSSALSLHAYSDADWAGNPDDYTSTGAFVIFLGPNAISWSSRKQRTVARSSTEAEYRSVATTAAELRWILSL</sequence>
<dbReference type="Pfam" id="PF07727">
    <property type="entry name" value="RVT_2"/>
    <property type="match status" value="1"/>
</dbReference>
<dbReference type="CDD" id="cd09272">
    <property type="entry name" value="RNase_HI_RT_Ty1"/>
    <property type="match status" value="1"/>
</dbReference>
<keyword evidence="4" id="KW-1185">Reference proteome</keyword>
<comment type="caution">
    <text evidence="3">The sequence shown here is derived from an EMBL/GenBank/DDBJ whole genome shotgun (WGS) entry which is preliminary data.</text>
</comment>
<feature type="domain" description="Reverse transcriptase Ty1/copia-type" evidence="2">
    <location>
        <begin position="87"/>
        <end position="329"/>
    </location>
</feature>
<evidence type="ECO:0000256" key="1">
    <source>
        <dbReference type="SAM" id="MobiDB-lite"/>
    </source>
</evidence>
<evidence type="ECO:0000259" key="2">
    <source>
        <dbReference type="Pfam" id="PF07727"/>
    </source>
</evidence>
<dbReference type="SUPFAM" id="SSF56672">
    <property type="entry name" value="DNA/RNA polymerases"/>
    <property type="match status" value="1"/>
</dbReference>
<feature type="region of interest" description="Disordered" evidence="1">
    <location>
        <begin position="1"/>
        <end position="30"/>
    </location>
</feature>
<proteinExistence type="predicted"/>
<protein>
    <recommendedName>
        <fullName evidence="2">Reverse transcriptase Ty1/copia-type domain-containing protein</fullName>
    </recommendedName>
</protein>
<dbReference type="PANTHER" id="PTHR11439">
    <property type="entry name" value="GAG-POL-RELATED RETROTRANSPOSON"/>
    <property type="match status" value="1"/>
</dbReference>
<reference evidence="3" key="1">
    <citation type="submission" date="2022-07" db="EMBL/GenBank/DDBJ databases">
        <authorList>
            <person name="Macas J."/>
            <person name="Novak P."/>
            <person name="Neumann P."/>
        </authorList>
    </citation>
    <scope>NUCLEOTIDE SEQUENCE</scope>
</reference>